<evidence type="ECO:0000259" key="5">
    <source>
        <dbReference type="Pfam" id="PF00160"/>
    </source>
</evidence>
<evidence type="ECO:0000313" key="7">
    <source>
        <dbReference type="EMBL" id="CAI9259247.1"/>
    </source>
</evidence>
<keyword evidence="2" id="KW-0456">Lyase</keyword>
<evidence type="ECO:0000256" key="1">
    <source>
        <dbReference type="ARBA" id="ARBA00023235"/>
    </source>
</evidence>
<keyword evidence="8" id="KW-1185">Reference proteome</keyword>
<dbReference type="InterPro" id="IPR006176">
    <property type="entry name" value="3-OHacyl-CoA_DH_NAD-bd"/>
</dbReference>
<evidence type="ECO:0000256" key="4">
    <source>
        <dbReference type="SAM" id="Phobius"/>
    </source>
</evidence>
<name>A0AA35Y3G6_LACSI</name>
<dbReference type="GO" id="GO:0070403">
    <property type="term" value="F:NAD+ binding"/>
    <property type="evidence" value="ECO:0007669"/>
    <property type="project" value="InterPro"/>
</dbReference>
<dbReference type="SUPFAM" id="SSF50891">
    <property type="entry name" value="Cyclophilin-like"/>
    <property type="match status" value="1"/>
</dbReference>
<dbReference type="Pfam" id="PF02737">
    <property type="entry name" value="3HCDH_N"/>
    <property type="match status" value="1"/>
</dbReference>
<dbReference type="Gene3D" id="2.40.100.10">
    <property type="entry name" value="Cyclophilin-like"/>
    <property type="match status" value="1"/>
</dbReference>
<dbReference type="GO" id="GO:0003857">
    <property type="term" value="F:(3S)-3-hydroxyacyl-CoA dehydrogenase (NAD+) activity"/>
    <property type="evidence" value="ECO:0007669"/>
    <property type="project" value="TreeGrafter"/>
</dbReference>
<organism evidence="7 8">
    <name type="scientific">Lactuca saligna</name>
    <name type="common">Willowleaf lettuce</name>
    <dbReference type="NCBI Taxonomy" id="75948"/>
    <lineage>
        <taxon>Eukaryota</taxon>
        <taxon>Viridiplantae</taxon>
        <taxon>Streptophyta</taxon>
        <taxon>Embryophyta</taxon>
        <taxon>Tracheophyta</taxon>
        <taxon>Spermatophyta</taxon>
        <taxon>Magnoliopsida</taxon>
        <taxon>eudicotyledons</taxon>
        <taxon>Gunneridae</taxon>
        <taxon>Pentapetalae</taxon>
        <taxon>asterids</taxon>
        <taxon>campanulids</taxon>
        <taxon>Asterales</taxon>
        <taxon>Asteraceae</taxon>
        <taxon>Cichorioideae</taxon>
        <taxon>Cichorieae</taxon>
        <taxon>Lactucinae</taxon>
        <taxon>Lactuca</taxon>
    </lineage>
</organism>
<dbReference type="EMBL" id="OX465086">
    <property type="protein sequence ID" value="CAI9259247.1"/>
    <property type="molecule type" value="Genomic_DNA"/>
</dbReference>
<feature type="transmembrane region" description="Helical" evidence="4">
    <location>
        <begin position="174"/>
        <end position="197"/>
    </location>
</feature>
<reference evidence="7" key="1">
    <citation type="submission" date="2023-04" db="EMBL/GenBank/DDBJ databases">
        <authorList>
            <person name="Vijverberg K."/>
            <person name="Xiong W."/>
            <person name="Schranz E."/>
        </authorList>
    </citation>
    <scope>NUCLEOTIDE SEQUENCE</scope>
</reference>
<dbReference type="SUPFAM" id="SSF51971">
    <property type="entry name" value="Nucleotide-binding domain"/>
    <property type="match status" value="1"/>
</dbReference>
<evidence type="ECO:0000256" key="3">
    <source>
        <dbReference type="ARBA" id="ARBA00023268"/>
    </source>
</evidence>
<gene>
    <name evidence="7" type="ORF">LSALG_LOCUS153</name>
</gene>
<dbReference type="GO" id="GO:0003755">
    <property type="term" value="F:peptidyl-prolyl cis-trans isomerase activity"/>
    <property type="evidence" value="ECO:0007669"/>
    <property type="project" value="InterPro"/>
</dbReference>
<keyword evidence="4" id="KW-0472">Membrane</keyword>
<dbReference type="GO" id="GO:0016829">
    <property type="term" value="F:lyase activity"/>
    <property type="evidence" value="ECO:0007669"/>
    <property type="project" value="UniProtKB-KW"/>
</dbReference>
<feature type="transmembrane region" description="Helical" evidence="4">
    <location>
        <begin position="12"/>
        <end position="34"/>
    </location>
</feature>
<accession>A0AA35Y3G6</accession>
<dbReference type="Gene3D" id="3.40.50.720">
    <property type="entry name" value="NAD(P)-binding Rossmann-like Domain"/>
    <property type="match status" value="1"/>
</dbReference>
<keyword evidence="4" id="KW-0812">Transmembrane</keyword>
<dbReference type="PANTHER" id="PTHR23309:SF9">
    <property type="entry name" value="PEROXISOMAL FATTY ACID BETA-OXIDATION MULTIFUNCTIONAL PROTEIN MFP2"/>
    <property type="match status" value="1"/>
</dbReference>
<evidence type="ECO:0000313" key="8">
    <source>
        <dbReference type="Proteomes" id="UP001177003"/>
    </source>
</evidence>
<dbReference type="InterPro" id="IPR002130">
    <property type="entry name" value="Cyclophilin-type_PPIase_dom"/>
</dbReference>
<evidence type="ECO:0000256" key="2">
    <source>
        <dbReference type="ARBA" id="ARBA00023239"/>
    </source>
</evidence>
<dbReference type="InterPro" id="IPR036291">
    <property type="entry name" value="NAD(P)-bd_dom_sf"/>
</dbReference>
<dbReference type="Pfam" id="PF00160">
    <property type="entry name" value="Pro_isomerase"/>
    <property type="match status" value="1"/>
</dbReference>
<evidence type="ECO:0000259" key="6">
    <source>
        <dbReference type="Pfam" id="PF02737"/>
    </source>
</evidence>
<dbReference type="InterPro" id="IPR029000">
    <property type="entry name" value="Cyclophilin-like_dom_sf"/>
</dbReference>
<protein>
    <recommendedName>
        <fullName evidence="9">Peptidylprolyl isomerase</fullName>
    </recommendedName>
</protein>
<dbReference type="GO" id="GO:0006635">
    <property type="term" value="P:fatty acid beta-oxidation"/>
    <property type="evidence" value="ECO:0007669"/>
    <property type="project" value="TreeGrafter"/>
</dbReference>
<dbReference type="AlphaFoldDB" id="A0AA35Y3G6"/>
<feature type="domain" description="PPIase cyclophilin-type" evidence="5">
    <location>
        <begin position="111"/>
        <end position="158"/>
    </location>
</feature>
<keyword evidence="1" id="KW-0413">Isomerase</keyword>
<sequence length="403" mass="44712">MSTTLEKLPPSSIAARATTGSMIILANMIVVASVSSNSQQVFPDDLLLQLLKLMLHLDVEICFSGHQILSVLLIPNSDHVLDRKGAMPMFSKLPDVKPVRDSQLLELFFRYSDPNSAQSSFSMLLGHAPHLDHECAIFGKVTKGDETLKKLEELPTRSEGIIDMGLQPRKVNRVGAIGMGSIAIATTFILANFPVIFKEDDENSLEAALGEIKANMHSHLMAGKMTKEKLERTVSLLKGVLSYDSFKHVDLVVEAVEGSIQLKQQVYADLEHYCPQHFILASNSPTFDLNLIGERTKSQFWIARARFFSSSVLEIGSNLVYSIERLREENDAVILAMGATKPRDLLVPGCELSGVHFAMEFLHANTKSLLDSNLEDGNFMRGTKRSTLYSHLFSNYNNILPFS</sequence>
<dbReference type="GO" id="GO:0005777">
    <property type="term" value="C:peroxisome"/>
    <property type="evidence" value="ECO:0007669"/>
    <property type="project" value="TreeGrafter"/>
</dbReference>
<keyword evidence="3" id="KW-0511">Multifunctional enzyme</keyword>
<proteinExistence type="predicted"/>
<dbReference type="PANTHER" id="PTHR23309">
    <property type="entry name" value="3-HYDROXYACYL-COA DEHYROGENASE"/>
    <property type="match status" value="1"/>
</dbReference>
<keyword evidence="4" id="KW-1133">Transmembrane helix</keyword>
<dbReference type="Proteomes" id="UP001177003">
    <property type="component" value="Chromosome 0"/>
</dbReference>
<dbReference type="SUPFAM" id="SSF51735">
    <property type="entry name" value="NAD(P)-binding Rossmann-fold domains"/>
    <property type="match status" value="1"/>
</dbReference>
<evidence type="ECO:0008006" key="9">
    <source>
        <dbReference type="Google" id="ProtNLM"/>
    </source>
</evidence>
<feature type="domain" description="3-hydroxyacyl-CoA dehydrogenase NAD binding" evidence="6">
    <location>
        <begin position="174"/>
        <end position="309"/>
    </location>
</feature>